<feature type="transmembrane region" description="Helical" evidence="7">
    <location>
        <begin position="7"/>
        <end position="29"/>
    </location>
</feature>
<dbReference type="AlphaFoldDB" id="A0A238XU67"/>
<proteinExistence type="inferred from homology"/>
<organism evidence="8 9">
    <name type="scientific">Methylobacillus rhizosphaerae</name>
    <dbReference type="NCBI Taxonomy" id="551994"/>
    <lineage>
        <taxon>Bacteria</taxon>
        <taxon>Pseudomonadati</taxon>
        <taxon>Pseudomonadota</taxon>
        <taxon>Betaproteobacteria</taxon>
        <taxon>Nitrosomonadales</taxon>
        <taxon>Methylophilaceae</taxon>
        <taxon>Methylobacillus</taxon>
    </lineage>
</organism>
<dbReference type="OrthoDB" id="8536861at2"/>
<dbReference type="PANTHER" id="PTHR33452">
    <property type="entry name" value="OXIDOREDUCTASE CATD-RELATED"/>
    <property type="match status" value="1"/>
</dbReference>
<dbReference type="InterPro" id="IPR051907">
    <property type="entry name" value="DoxX-like_oxidoreductase"/>
</dbReference>
<sequence>MTKFLSFLGRILLAQIFLVAVLIQLYMITQHPSGYESYQMYLAQFGLVPFFAPLTILIQLVFGLMLLLGYKTRLAAYILAIYAIFVAIVLKLQIGDLIGFMQYLAIAGGYITLAVHAPTAWSLDNLRKKS</sequence>
<dbReference type="Proteomes" id="UP000198305">
    <property type="component" value="Unassembled WGS sequence"/>
</dbReference>
<protein>
    <submittedName>
        <fullName evidence="8">Putative oxidoreductase</fullName>
    </submittedName>
</protein>
<evidence type="ECO:0000256" key="3">
    <source>
        <dbReference type="ARBA" id="ARBA00022475"/>
    </source>
</evidence>
<dbReference type="GO" id="GO:0005886">
    <property type="term" value="C:plasma membrane"/>
    <property type="evidence" value="ECO:0007669"/>
    <property type="project" value="UniProtKB-SubCell"/>
</dbReference>
<comment type="subcellular location">
    <subcellularLocation>
        <location evidence="1">Cell membrane</location>
        <topology evidence="1">Multi-pass membrane protein</topology>
    </subcellularLocation>
</comment>
<keyword evidence="3" id="KW-1003">Cell membrane</keyword>
<keyword evidence="6 7" id="KW-0472">Membrane</keyword>
<reference evidence="9" key="1">
    <citation type="submission" date="2017-06" db="EMBL/GenBank/DDBJ databases">
        <authorList>
            <person name="Varghese N."/>
            <person name="Submissions S."/>
        </authorList>
    </citation>
    <scope>NUCLEOTIDE SEQUENCE [LARGE SCALE GENOMIC DNA]</scope>
    <source>
        <strain evidence="9">Ca-68</strain>
    </source>
</reference>
<evidence type="ECO:0000313" key="9">
    <source>
        <dbReference type="Proteomes" id="UP000198305"/>
    </source>
</evidence>
<comment type="similarity">
    <text evidence="2">Belongs to the DoxX family.</text>
</comment>
<evidence type="ECO:0000256" key="7">
    <source>
        <dbReference type="SAM" id="Phobius"/>
    </source>
</evidence>
<evidence type="ECO:0000256" key="2">
    <source>
        <dbReference type="ARBA" id="ARBA00006679"/>
    </source>
</evidence>
<dbReference type="Pfam" id="PF07681">
    <property type="entry name" value="DoxX"/>
    <property type="match status" value="1"/>
</dbReference>
<feature type="transmembrane region" description="Helical" evidence="7">
    <location>
        <begin position="100"/>
        <end position="123"/>
    </location>
</feature>
<accession>A0A238XU67</accession>
<dbReference type="EMBL" id="FZOA01000001">
    <property type="protein sequence ID" value="SNR61983.1"/>
    <property type="molecule type" value="Genomic_DNA"/>
</dbReference>
<feature type="transmembrane region" description="Helical" evidence="7">
    <location>
        <begin position="41"/>
        <end position="67"/>
    </location>
</feature>
<evidence type="ECO:0000256" key="4">
    <source>
        <dbReference type="ARBA" id="ARBA00022692"/>
    </source>
</evidence>
<name>A0A238XU67_9PROT</name>
<evidence type="ECO:0000256" key="1">
    <source>
        <dbReference type="ARBA" id="ARBA00004651"/>
    </source>
</evidence>
<keyword evidence="4 7" id="KW-0812">Transmembrane</keyword>
<dbReference type="PANTHER" id="PTHR33452:SF1">
    <property type="entry name" value="INNER MEMBRANE PROTEIN YPHA-RELATED"/>
    <property type="match status" value="1"/>
</dbReference>
<evidence type="ECO:0000313" key="8">
    <source>
        <dbReference type="EMBL" id="SNR61983.1"/>
    </source>
</evidence>
<dbReference type="RefSeq" id="WP_089374339.1">
    <property type="nucleotide sequence ID" value="NZ_FZOA01000001.1"/>
</dbReference>
<evidence type="ECO:0000256" key="6">
    <source>
        <dbReference type="ARBA" id="ARBA00023136"/>
    </source>
</evidence>
<gene>
    <name evidence="8" type="ORF">SAMN05192560_0177</name>
</gene>
<keyword evidence="5 7" id="KW-1133">Transmembrane helix</keyword>
<evidence type="ECO:0000256" key="5">
    <source>
        <dbReference type="ARBA" id="ARBA00022989"/>
    </source>
</evidence>
<dbReference type="InterPro" id="IPR032808">
    <property type="entry name" value="DoxX"/>
</dbReference>
<feature type="transmembrane region" description="Helical" evidence="7">
    <location>
        <begin position="74"/>
        <end position="94"/>
    </location>
</feature>
<keyword evidence="9" id="KW-1185">Reference proteome</keyword>